<evidence type="ECO:0000313" key="3">
    <source>
        <dbReference type="Proteomes" id="UP001152646"/>
    </source>
</evidence>
<dbReference type="EMBL" id="CAJVPA010000144">
    <property type="protein sequence ID" value="CAG8362721.1"/>
    <property type="molecule type" value="Genomic_DNA"/>
</dbReference>
<evidence type="ECO:0000313" key="2">
    <source>
        <dbReference type="EMBL" id="CAG8362721.1"/>
    </source>
</evidence>
<accession>A0A9W4IZB9</accession>
<reference evidence="2" key="1">
    <citation type="submission" date="2021-07" db="EMBL/GenBank/DDBJ databases">
        <authorList>
            <person name="Branca A.L. A."/>
        </authorList>
    </citation>
    <scope>NUCLEOTIDE SEQUENCE</scope>
</reference>
<evidence type="ECO:0000259" key="1">
    <source>
        <dbReference type="Pfam" id="PF00557"/>
    </source>
</evidence>
<comment type="caution">
    <text evidence="2">The sequence shown here is derived from an EMBL/GenBank/DDBJ whole genome shotgun (WGS) entry which is preliminary data.</text>
</comment>
<gene>
    <name evidence="2" type="ORF">PSALAMII_LOCUS4038</name>
</gene>
<feature type="domain" description="Peptidase M24" evidence="1">
    <location>
        <begin position="17"/>
        <end position="167"/>
    </location>
</feature>
<dbReference type="CDD" id="cd01066">
    <property type="entry name" value="APP_MetAP"/>
    <property type="match status" value="1"/>
</dbReference>
<protein>
    <recommendedName>
        <fullName evidence="1">Peptidase M24 domain-containing protein</fullName>
    </recommendedName>
</protein>
<sequence length="218" mass="24702">MANLSTEEIERASQLLNAQDKAIALFEEIENTLIRPGITEKTLNAEIYQLVIRSGPNTLSPFAENPPDRIIEEDDILVVDLGPVFEAWEADFGRTFVLGNDPHKLMLRDALEPIWDFVKARFRENPDMSGEELYGIACGIAVQEGFDFGADIAGHIVGLFPHERIPRDRIALYIIEGNKDSMGLVGRDGFRRHWILEIHLHDRERGFGGFFEKLLTID</sequence>
<proteinExistence type="predicted"/>
<dbReference type="AlphaFoldDB" id="A0A9W4IZB9"/>
<dbReference type="SUPFAM" id="SSF55920">
    <property type="entry name" value="Creatinase/aminopeptidase"/>
    <property type="match status" value="1"/>
</dbReference>
<dbReference type="OrthoDB" id="2818246at2759"/>
<dbReference type="Gene3D" id="3.90.230.10">
    <property type="entry name" value="Creatinase/methionine aminopeptidase superfamily"/>
    <property type="match status" value="1"/>
</dbReference>
<dbReference type="Proteomes" id="UP001152646">
    <property type="component" value="Unassembled WGS sequence"/>
</dbReference>
<dbReference type="InterPro" id="IPR000994">
    <property type="entry name" value="Pept_M24"/>
</dbReference>
<dbReference type="Pfam" id="PF00557">
    <property type="entry name" value="Peptidase_M24"/>
    <property type="match status" value="1"/>
</dbReference>
<organism evidence="2 3">
    <name type="scientific">Penicillium salamii</name>
    <dbReference type="NCBI Taxonomy" id="1612424"/>
    <lineage>
        <taxon>Eukaryota</taxon>
        <taxon>Fungi</taxon>
        <taxon>Dikarya</taxon>
        <taxon>Ascomycota</taxon>
        <taxon>Pezizomycotina</taxon>
        <taxon>Eurotiomycetes</taxon>
        <taxon>Eurotiomycetidae</taxon>
        <taxon>Eurotiales</taxon>
        <taxon>Aspergillaceae</taxon>
        <taxon>Penicillium</taxon>
    </lineage>
</organism>
<dbReference type="InterPro" id="IPR036005">
    <property type="entry name" value="Creatinase/aminopeptidase-like"/>
</dbReference>
<name>A0A9W4IZB9_9EURO</name>